<accession>A0ABP1D2Y7</accession>
<name>A0ABP1D2Y7_9APHY</name>
<dbReference type="Pfam" id="PF13821">
    <property type="entry name" value="DUF4187"/>
    <property type="match status" value="1"/>
</dbReference>
<evidence type="ECO:0000313" key="3">
    <source>
        <dbReference type="EMBL" id="CAL1702242.1"/>
    </source>
</evidence>
<feature type="domain" description="DUF4187" evidence="2">
    <location>
        <begin position="295"/>
        <end position="349"/>
    </location>
</feature>
<reference evidence="4" key="1">
    <citation type="submission" date="2024-04" db="EMBL/GenBank/DDBJ databases">
        <authorList>
            <person name="Shaw F."/>
            <person name="Minotto A."/>
        </authorList>
    </citation>
    <scope>NUCLEOTIDE SEQUENCE [LARGE SCALE GENOMIC DNA]</scope>
</reference>
<dbReference type="InterPro" id="IPR039249">
    <property type="entry name" value="GPATCH11"/>
</dbReference>
<evidence type="ECO:0000313" key="4">
    <source>
        <dbReference type="Proteomes" id="UP001497453"/>
    </source>
</evidence>
<dbReference type="Proteomes" id="UP001497453">
    <property type="component" value="Chromosome 2"/>
</dbReference>
<dbReference type="SMART" id="SM01173">
    <property type="entry name" value="DUF4187"/>
    <property type="match status" value="1"/>
</dbReference>
<feature type="compositionally biased region" description="Basic and acidic residues" evidence="1">
    <location>
        <begin position="41"/>
        <end position="51"/>
    </location>
</feature>
<dbReference type="PANTHER" id="PTHR21032:SF0">
    <property type="entry name" value="G PATCH DOMAIN-CONTAINING PROTEIN 11"/>
    <property type="match status" value="1"/>
</dbReference>
<organism evidence="3 4">
    <name type="scientific">Somion occarium</name>
    <dbReference type="NCBI Taxonomy" id="3059160"/>
    <lineage>
        <taxon>Eukaryota</taxon>
        <taxon>Fungi</taxon>
        <taxon>Dikarya</taxon>
        <taxon>Basidiomycota</taxon>
        <taxon>Agaricomycotina</taxon>
        <taxon>Agaricomycetes</taxon>
        <taxon>Polyporales</taxon>
        <taxon>Cerrenaceae</taxon>
        <taxon>Somion</taxon>
    </lineage>
</organism>
<dbReference type="InterPro" id="IPR000467">
    <property type="entry name" value="G_patch_dom"/>
</dbReference>
<dbReference type="EMBL" id="OZ037945">
    <property type="protein sequence ID" value="CAL1702242.1"/>
    <property type="molecule type" value="Genomic_DNA"/>
</dbReference>
<gene>
    <name evidence="3" type="ORF">GFSPODELE1_LOCUS3953</name>
</gene>
<dbReference type="InterPro" id="IPR025239">
    <property type="entry name" value="DUF4187"/>
</dbReference>
<feature type="compositionally biased region" description="Basic and acidic residues" evidence="1">
    <location>
        <begin position="17"/>
        <end position="28"/>
    </location>
</feature>
<dbReference type="PANTHER" id="PTHR21032">
    <property type="entry name" value="G PATCH DOMAIN-CONTAINING PROTEIN 11"/>
    <property type="match status" value="1"/>
</dbReference>
<dbReference type="Pfam" id="PF01585">
    <property type="entry name" value="G-patch"/>
    <property type="match status" value="1"/>
</dbReference>
<sequence length="350" mass="39435">MFLFATAAATSSGPKTYSERRKEAEKLAALRNAQHRKKSRRQLELESREEGLRKSLFERAKEEEEAGSGQQNKALAMMMKMGFKPGQTLGPSDEVATKPDTSAAGPSYVLGKRRLSEPQEDEANGMATIASRHRAVPLPLSEWAGKKGIGLGKRAASPSATERLAKMAKMAEDRDHLDFRDRARQEYEERRAEGQLGPAQRTCVTLDEKDGREFNVLWLNPNNPDGFPEGFLDALNDPVLVASIHRNRVDTSLEGRLRARMQADALQPLTSTLDDVESRKDKVTLAKTTYSEEDIKEATQFLRLGPKDRLTLVLEYLRRRYAYCFWCGTEYNDQEDLENNCPGPDEEDHD</sequence>
<feature type="region of interest" description="Disordered" evidence="1">
    <location>
        <begin position="85"/>
        <end position="122"/>
    </location>
</feature>
<proteinExistence type="predicted"/>
<feature type="region of interest" description="Disordered" evidence="1">
    <location>
        <begin position="1"/>
        <end position="51"/>
    </location>
</feature>
<protein>
    <recommendedName>
        <fullName evidence="2">DUF4187 domain-containing protein</fullName>
    </recommendedName>
</protein>
<evidence type="ECO:0000259" key="2">
    <source>
        <dbReference type="SMART" id="SM01173"/>
    </source>
</evidence>
<evidence type="ECO:0000256" key="1">
    <source>
        <dbReference type="SAM" id="MobiDB-lite"/>
    </source>
</evidence>
<keyword evidence="4" id="KW-1185">Reference proteome</keyword>